<gene>
    <name evidence="2" type="ORF">LFA_2996</name>
</gene>
<evidence type="ECO:0000313" key="2">
    <source>
        <dbReference type="EMBL" id="CEG58345.1"/>
    </source>
</evidence>
<dbReference type="EMBL" id="LN614827">
    <property type="protein sequence ID" value="CEG58345.1"/>
    <property type="molecule type" value="Genomic_DNA"/>
</dbReference>
<dbReference type="GO" id="GO:0022857">
    <property type="term" value="F:transmembrane transporter activity"/>
    <property type="evidence" value="ECO:0007669"/>
    <property type="project" value="UniProtKB-ARBA"/>
</dbReference>
<name>A0A098GA31_9GAMM</name>
<protein>
    <submittedName>
        <fullName evidence="2">Uncharacterized protein</fullName>
    </submittedName>
</protein>
<accession>A0A098GA31</accession>
<keyword evidence="1" id="KW-1133">Transmembrane helix</keyword>
<dbReference type="Gene3D" id="1.20.1110.10">
    <property type="entry name" value="Calcium-transporting ATPase, transmembrane domain"/>
    <property type="match status" value="1"/>
</dbReference>
<dbReference type="SUPFAM" id="SSF81665">
    <property type="entry name" value="Calcium ATPase, transmembrane domain M"/>
    <property type="match status" value="1"/>
</dbReference>
<reference evidence="3" key="1">
    <citation type="submission" date="2014-09" db="EMBL/GenBank/DDBJ databases">
        <authorList>
            <person name="Gomez-Valero L."/>
        </authorList>
    </citation>
    <scope>NUCLEOTIDE SEQUENCE [LARGE SCALE GENOMIC DNA]</scope>
    <source>
        <strain evidence="3">ATCC700992</strain>
    </source>
</reference>
<dbReference type="AlphaFoldDB" id="A0A098GA31"/>
<evidence type="ECO:0000256" key="1">
    <source>
        <dbReference type="SAM" id="Phobius"/>
    </source>
</evidence>
<feature type="transmembrane region" description="Helical" evidence="1">
    <location>
        <begin position="12"/>
        <end position="41"/>
    </location>
</feature>
<dbReference type="KEGG" id="lfa:LFA_2996"/>
<sequence length="74" mass="8163">MAVLGAQISATFIAVYGFLMTPLGWSWAGFVWGYALVWALLTDHVKLVTYRIFDPVKTKLKPGAKVEPIFTATS</sequence>
<proteinExistence type="predicted"/>
<keyword evidence="1" id="KW-0812">Transmembrane</keyword>
<dbReference type="STRING" id="1212491.LFA_2996"/>
<dbReference type="HOGENOM" id="CLU_2683318_0_0_6"/>
<keyword evidence="1" id="KW-0472">Membrane</keyword>
<dbReference type="InterPro" id="IPR023298">
    <property type="entry name" value="ATPase_P-typ_TM_dom_sf"/>
</dbReference>
<dbReference type="Proteomes" id="UP000032430">
    <property type="component" value="Chromosome I"/>
</dbReference>
<keyword evidence="3" id="KW-1185">Reference proteome</keyword>
<organism evidence="2 3">
    <name type="scientific">Legionella fallonii LLAP-10</name>
    <dbReference type="NCBI Taxonomy" id="1212491"/>
    <lineage>
        <taxon>Bacteria</taxon>
        <taxon>Pseudomonadati</taxon>
        <taxon>Pseudomonadota</taxon>
        <taxon>Gammaproteobacteria</taxon>
        <taxon>Legionellales</taxon>
        <taxon>Legionellaceae</taxon>
        <taxon>Legionella</taxon>
    </lineage>
</organism>
<evidence type="ECO:0000313" key="3">
    <source>
        <dbReference type="Proteomes" id="UP000032430"/>
    </source>
</evidence>